<keyword evidence="2" id="KW-1185">Reference proteome</keyword>
<reference evidence="1 2" key="1">
    <citation type="submission" date="2017-01" db="EMBL/GenBank/DDBJ databases">
        <title>A new Hymenobacter.</title>
        <authorList>
            <person name="Liang Y."/>
            <person name="Feng F."/>
        </authorList>
    </citation>
    <scope>NUCLEOTIDE SEQUENCE [LARGE SCALE GENOMIC DNA]</scope>
    <source>
        <strain evidence="1">MIMBbqt21</strain>
    </source>
</reference>
<comment type="caution">
    <text evidence="1">The sequence shown here is derived from an EMBL/GenBank/DDBJ whole genome shotgun (WGS) entry which is preliminary data.</text>
</comment>
<dbReference type="AlphaFoldDB" id="A0A243WIP7"/>
<dbReference type="PROSITE" id="PS51257">
    <property type="entry name" value="PROKAR_LIPOPROTEIN"/>
    <property type="match status" value="1"/>
</dbReference>
<accession>A0A243WIP7</accession>
<organism evidence="1 2">
    <name type="scientific">Hymenobacter crusticola</name>
    <dbReference type="NCBI Taxonomy" id="1770526"/>
    <lineage>
        <taxon>Bacteria</taxon>
        <taxon>Pseudomonadati</taxon>
        <taxon>Bacteroidota</taxon>
        <taxon>Cytophagia</taxon>
        <taxon>Cytophagales</taxon>
        <taxon>Hymenobacteraceae</taxon>
        <taxon>Hymenobacter</taxon>
    </lineage>
</organism>
<proteinExistence type="predicted"/>
<dbReference type="Proteomes" id="UP000194873">
    <property type="component" value="Unassembled WGS sequence"/>
</dbReference>
<name>A0A243WIP7_9BACT</name>
<evidence type="ECO:0000313" key="2">
    <source>
        <dbReference type="Proteomes" id="UP000194873"/>
    </source>
</evidence>
<protein>
    <submittedName>
        <fullName evidence="1">Uncharacterized protein</fullName>
    </submittedName>
</protein>
<gene>
    <name evidence="1" type="ORF">BXP70_05305</name>
</gene>
<dbReference type="EMBL" id="MTSE01000002">
    <property type="protein sequence ID" value="OUJ75432.1"/>
    <property type="molecule type" value="Genomic_DNA"/>
</dbReference>
<evidence type="ECO:0000313" key="1">
    <source>
        <dbReference type="EMBL" id="OUJ75432.1"/>
    </source>
</evidence>
<sequence>MRFSLILFSLLLSACIDLDLHERHLVGPYYLAQDPVGSYETLFYRLSGGLDAERVSNVYKAGYTEKFVFVEAKAGFYCINRRQDRPADLGDLAVQQSMSGPLNHSTFTTFLRRIGEASFSF</sequence>